<name>H7ELN3_9SPIR</name>
<accession>H7ELN3</accession>
<keyword evidence="2" id="KW-0732">Signal</keyword>
<evidence type="ECO:0000256" key="2">
    <source>
        <dbReference type="SAM" id="SignalP"/>
    </source>
</evidence>
<feature type="chain" id="PRO_5003609248" evidence="2">
    <location>
        <begin position="28"/>
        <end position="300"/>
    </location>
</feature>
<protein>
    <submittedName>
        <fullName evidence="3">Uncharacterized protein</fullName>
    </submittedName>
</protein>
<dbReference type="AlphaFoldDB" id="H7ELN3"/>
<comment type="caution">
    <text evidence="3">The sequence shown here is derived from an EMBL/GenBank/DDBJ whole genome shotgun (WGS) entry which is preliminary data.</text>
</comment>
<evidence type="ECO:0000313" key="3">
    <source>
        <dbReference type="EMBL" id="EIC01574.1"/>
    </source>
</evidence>
<feature type="signal peptide" evidence="2">
    <location>
        <begin position="1"/>
        <end position="27"/>
    </location>
</feature>
<dbReference type="PATRIC" id="fig|907348.3.peg.1826"/>
<proteinExistence type="predicted"/>
<gene>
    <name evidence="3" type="ORF">TresaDRAFT_1183</name>
</gene>
<sequence length="300" mass="33764">MPFFRRIIASVMMAVFVFGGYAGSFSAAVDDVIEEETVEDVPATDSNTSSSSKNKSSSSSSSESSSFSQALFEIIFEAIGYLWLAANVSVRFYDYPYMEDGVKYVTYPALFESSGDGDGEKSVGAKPRFYRFSCGTSAFYMRTLGYGQECSFEGQALFIGPYFENTLYSNSLRNARDDYQGNVKLGGQFFLFSTNPLSCSLVVQWSHWYGNNIAEEIRSGISFGYDIRSYPFRPVAIQWRPVWSHFDKNVGVFESNLNAGILLGRVEVFCGWRYMSVYNYETDKRSDKWNGALVGAKLYF</sequence>
<dbReference type="Proteomes" id="UP000003571">
    <property type="component" value="Unassembled WGS sequence"/>
</dbReference>
<dbReference type="RefSeq" id="WP_002704902.1">
    <property type="nucleotide sequence ID" value="NZ_AGRW01000049.1"/>
</dbReference>
<dbReference type="OrthoDB" id="9851799at2"/>
<reference evidence="3 4" key="1">
    <citation type="submission" date="2011-09" db="EMBL/GenBank/DDBJ databases">
        <title>The draft genome of Treponema saccharophilum DSM 2985.</title>
        <authorList>
            <consortium name="US DOE Joint Genome Institute (JGI-PGF)"/>
            <person name="Lucas S."/>
            <person name="Copeland A."/>
            <person name="Lapidus A."/>
            <person name="Glavina del Rio T."/>
            <person name="Dalin E."/>
            <person name="Tice H."/>
            <person name="Bruce D."/>
            <person name="Goodwin L."/>
            <person name="Pitluck S."/>
            <person name="Peters L."/>
            <person name="Kyrpides N."/>
            <person name="Mavromatis K."/>
            <person name="Ivanova N."/>
            <person name="Markowitz V."/>
            <person name="Cheng J.-F."/>
            <person name="Hugenholtz P."/>
            <person name="Woyke T."/>
            <person name="Wu D."/>
            <person name="Gronow S."/>
            <person name="Wellnitz S."/>
            <person name="Brambilla E."/>
            <person name="Klenk H.-P."/>
            <person name="Eisen J.A."/>
        </authorList>
    </citation>
    <scope>NUCLEOTIDE SEQUENCE [LARGE SCALE GENOMIC DNA]</scope>
    <source>
        <strain evidence="3 4">DSM 2985</strain>
    </source>
</reference>
<dbReference type="EMBL" id="AGRW01000049">
    <property type="protein sequence ID" value="EIC01574.1"/>
    <property type="molecule type" value="Genomic_DNA"/>
</dbReference>
<feature type="compositionally biased region" description="Low complexity" evidence="1">
    <location>
        <begin position="46"/>
        <end position="64"/>
    </location>
</feature>
<organism evidence="3 4">
    <name type="scientific">Treponema saccharophilum DSM 2985</name>
    <dbReference type="NCBI Taxonomy" id="907348"/>
    <lineage>
        <taxon>Bacteria</taxon>
        <taxon>Pseudomonadati</taxon>
        <taxon>Spirochaetota</taxon>
        <taxon>Spirochaetia</taxon>
        <taxon>Spirochaetales</taxon>
        <taxon>Treponemataceae</taxon>
        <taxon>Treponema</taxon>
    </lineage>
</organism>
<keyword evidence="4" id="KW-1185">Reference proteome</keyword>
<evidence type="ECO:0000313" key="4">
    <source>
        <dbReference type="Proteomes" id="UP000003571"/>
    </source>
</evidence>
<evidence type="ECO:0000256" key="1">
    <source>
        <dbReference type="SAM" id="MobiDB-lite"/>
    </source>
</evidence>
<feature type="region of interest" description="Disordered" evidence="1">
    <location>
        <begin position="38"/>
        <end position="64"/>
    </location>
</feature>
<dbReference type="STRING" id="907348.TresaDRAFT_1183"/>